<keyword evidence="7" id="KW-1015">Disulfide bond</keyword>
<dbReference type="InterPro" id="IPR007110">
    <property type="entry name" value="Ig-like_dom"/>
</dbReference>
<keyword evidence="14" id="KW-1185">Reference proteome</keyword>
<dbReference type="InterPro" id="IPR003599">
    <property type="entry name" value="Ig_sub"/>
</dbReference>
<dbReference type="GO" id="GO:0031295">
    <property type="term" value="P:T cell costimulation"/>
    <property type="evidence" value="ECO:0007669"/>
    <property type="project" value="TreeGrafter"/>
</dbReference>
<dbReference type="PROSITE" id="PS50835">
    <property type="entry name" value="IG_LIKE"/>
    <property type="match status" value="1"/>
</dbReference>
<evidence type="ECO:0000256" key="2">
    <source>
        <dbReference type="ARBA" id="ARBA00022475"/>
    </source>
</evidence>
<evidence type="ECO:0000256" key="1">
    <source>
        <dbReference type="ARBA" id="ARBA00004251"/>
    </source>
</evidence>
<dbReference type="GO" id="GO:0007166">
    <property type="term" value="P:cell surface receptor signaling pathway"/>
    <property type="evidence" value="ECO:0007669"/>
    <property type="project" value="TreeGrafter"/>
</dbReference>
<sequence>MAAVILLLLSSPIIGQQQITVKTGDNVPLQCLYPRGGNIKLLEWKRSDLKEKRFIFYFRGKPLYKPYQHSTFRGRVELKDPQMKNGNASVILKKVTVNDTGTYECRAANGGRPELISIIDLTVTDSGECVCVCVEAASCLSV</sequence>
<keyword evidence="3" id="KW-0812">Transmembrane</keyword>
<evidence type="ECO:0000256" key="10">
    <source>
        <dbReference type="ARBA" id="ARBA00023319"/>
    </source>
</evidence>
<dbReference type="GO" id="GO:0009897">
    <property type="term" value="C:external side of plasma membrane"/>
    <property type="evidence" value="ECO:0007669"/>
    <property type="project" value="TreeGrafter"/>
</dbReference>
<dbReference type="Gene3D" id="2.60.40.10">
    <property type="entry name" value="Immunoglobulins"/>
    <property type="match status" value="1"/>
</dbReference>
<dbReference type="InterPro" id="IPR013106">
    <property type="entry name" value="Ig_V-set"/>
</dbReference>
<gene>
    <name evidence="13" type="ORF">Q5P01_003017</name>
</gene>
<proteinExistence type="predicted"/>
<evidence type="ECO:0000256" key="11">
    <source>
        <dbReference type="SAM" id="SignalP"/>
    </source>
</evidence>
<dbReference type="PANTHER" id="PTHR25466">
    <property type="entry name" value="T-LYMPHOCYTE ACTIVATION ANTIGEN"/>
    <property type="match status" value="1"/>
</dbReference>
<feature type="signal peptide" evidence="11">
    <location>
        <begin position="1"/>
        <end position="15"/>
    </location>
</feature>
<feature type="domain" description="Ig-like" evidence="12">
    <location>
        <begin position="12"/>
        <end position="122"/>
    </location>
</feature>
<reference evidence="13" key="1">
    <citation type="submission" date="2023-07" db="EMBL/GenBank/DDBJ databases">
        <title>Chromosome-level Genome Assembly of Striped Snakehead (Channa striata).</title>
        <authorList>
            <person name="Liu H."/>
        </authorList>
    </citation>
    <scope>NUCLEOTIDE SEQUENCE</scope>
    <source>
        <strain evidence="13">Gz</strain>
        <tissue evidence="13">Muscle</tissue>
    </source>
</reference>
<keyword evidence="6" id="KW-0472">Membrane</keyword>
<keyword evidence="8" id="KW-0675">Receptor</keyword>
<keyword evidence="10" id="KW-0393">Immunoglobulin domain</keyword>
<comment type="caution">
    <text evidence="13">The sequence shown here is derived from an EMBL/GenBank/DDBJ whole genome shotgun (WGS) entry which is preliminary data.</text>
</comment>
<organism evidence="13 14">
    <name type="scientific">Channa striata</name>
    <name type="common">Snakehead murrel</name>
    <name type="synonym">Ophicephalus striatus</name>
    <dbReference type="NCBI Taxonomy" id="64152"/>
    <lineage>
        <taxon>Eukaryota</taxon>
        <taxon>Metazoa</taxon>
        <taxon>Chordata</taxon>
        <taxon>Craniata</taxon>
        <taxon>Vertebrata</taxon>
        <taxon>Euteleostomi</taxon>
        <taxon>Actinopterygii</taxon>
        <taxon>Neopterygii</taxon>
        <taxon>Teleostei</taxon>
        <taxon>Neoteleostei</taxon>
        <taxon>Acanthomorphata</taxon>
        <taxon>Anabantaria</taxon>
        <taxon>Anabantiformes</taxon>
        <taxon>Channoidei</taxon>
        <taxon>Channidae</taxon>
        <taxon>Channa</taxon>
    </lineage>
</organism>
<dbReference type="PANTHER" id="PTHR25466:SF9">
    <property type="entry name" value="FIBRONECTIN TYPE-III DOMAIN-CONTAINING PROTEIN"/>
    <property type="match status" value="1"/>
</dbReference>
<dbReference type="Pfam" id="PF07686">
    <property type="entry name" value="V-set"/>
    <property type="match status" value="1"/>
</dbReference>
<keyword evidence="5" id="KW-1133">Transmembrane helix</keyword>
<dbReference type="InterPro" id="IPR036179">
    <property type="entry name" value="Ig-like_dom_sf"/>
</dbReference>
<evidence type="ECO:0000256" key="8">
    <source>
        <dbReference type="ARBA" id="ARBA00023170"/>
    </source>
</evidence>
<evidence type="ECO:0000256" key="4">
    <source>
        <dbReference type="ARBA" id="ARBA00022729"/>
    </source>
</evidence>
<dbReference type="GO" id="GO:0042102">
    <property type="term" value="P:positive regulation of T cell proliferation"/>
    <property type="evidence" value="ECO:0007669"/>
    <property type="project" value="TreeGrafter"/>
</dbReference>
<dbReference type="AlphaFoldDB" id="A0AA88NVA6"/>
<protein>
    <recommendedName>
        <fullName evidence="12">Ig-like domain-containing protein</fullName>
    </recommendedName>
</protein>
<evidence type="ECO:0000256" key="7">
    <source>
        <dbReference type="ARBA" id="ARBA00023157"/>
    </source>
</evidence>
<dbReference type="GO" id="GO:0071222">
    <property type="term" value="P:cellular response to lipopolysaccharide"/>
    <property type="evidence" value="ECO:0007669"/>
    <property type="project" value="TreeGrafter"/>
</dbReference>
<dbReference type="Proteomes" id="UP001187415">
    <property type="component" value="Unassembled WGS sequence"/>
</dbReference>
<evidence type="ECO:0000313" key="14">
    <source>
        <dbReference type="Proteomes" id="UP001187415"/>
    </source>
</evidence>
<evidence type="ECO:0000256" key="9">
    <source>
        <dbReference type="ARBA" id="ARBA00023180"/>
    </source>
</evidence>
<dbReference type="SUPFAM" id="SSF48726">
    <property type="entry name" value="Immunoglobulin"/>
    <property type="match status" value="1"/>
</dbReference>
<comment type="subcellular location">
    <subcellularLocation>
        <location evidence="1">Cell membrane</location>
        <topology evidence="1">Single-pass type I membrane protein</topology>
    </subcellularLocation>
</comment>
<keyword evidence="9" id="KW-0325">Glycoprotein</keyword>
<dbReference type="GO" id="GO:0006955">
    <property type="term" value="P:immune response"/>
    <property type="evidence" value="ECO:0007669"/>
    <property type="project" value="TreeGrafter"/>
</dbReference>
<dbReference type="EMBL" id="JAUPFM010000001">
    <property type="protein sequence ID" value="KAK2863484.1"/>
    <property type="molecule type" value="Genomic_DNA"/>
</dbReference>
<dbReference type="InterPro" id="IPR051713">
    <property type="entry name" value="T-cell_Activation_Regulation"/>
</dbReference>
<dbReference type="InterPro" id="IPR013783">
    <property type="entry name" value="Ig-like_fold"/>
</dbReference>
<evidence type="ECO:0000256" key="6">
    <source>
        <dbReference type="ARBA" id="ARBA00023136"/>
    </source>
</evidence>
<feature type="chain" id="PRO_5041693503" description="Ig-like domain-containing protein" evidence="11">
    <location>
        <begin position="16"/>
        <end position="142"/>
    </location>
</feature>
<dbReference type="GO" id="GO:0042130">
    <property type="term" value="P:negative regulation of T cell proliferation"/>
    <property type="evidence" value="ECO:0007669"/>
    <property type="project" value="TreeGrafter"/>
</dbReference>
<keyword evidence="4 11" id="KW-0732">Signal</keyword>
<evidence type="ECO:0000313" key="13">
    <source>
        <dbReference type="EMBL" id="KAK2863484.1"/>
    </source>
</evidence>
<evidence type="ECO:0000259" key="12">
    <source>
        <dbReference type="PROSITE" id="PS50835"/>
    </source>
</evidence>
<name>A0AA88NVA6_CHASR</name>
<keyword evidence="2" id="KW-1003">Cell membrane</keyword>
<evidence type="ECO:0000256" key="5">
    <source>
        <dbReference type="ARBA" id="ARBA00022989"/>
    </source>
</evidence>
<accession>A0AA88NVA6</accession>
<evidence type="ECO:0000256" key="3">
    <source>
        <dbReference type="ARBA" id="ARBA00022692"/>
    </source>
</evidence>
<dbReference type="SMART" id="SM00409">
    <property type="entry name" value="IG"/>
    <property type="match status" value="1"/>
</dbReference>